<feature type="chain" id="PRO_5040753028" evidence="2">
    <location>
        <begin position="26"/>
        <end position="199"/>
    </location>
</feature>
<feature type="compositionally biased region" description="Basic and acidic residues" evidence="1">
    <location>
        <begin position="161"/>
        <end position="179"/>
    </location>
</feature>
<accession>A0A9W9A781</accession>
<reference evidence="3" key="2">
    <citation type="journal article" date="2023" name="Proc. Natl. Acad. Sci. U.S.A.">
        <title>A global phylogenomic analysis of the shiitake genus Lentinula.</title>
        <authorList>
            <person name="Sierra-Patev S."/>
            <person name="Min B."/>
            <person name="Naranjo-Ortiz M."/>
            <person name="Looney B."/>
            <person name="Konkel Z."/>
            <person name="Slot J.C."/>
            <person name="Sakamoto Y."/>
            <person name="Steenwyk J.L."/>
            <person name="Rokas A."/>
            <person name="Carro J."/>
            <person name="Camarero S."/>
            <person name="Ferreira P."/>
            <person name="Molpeceres G."/>
            <person name="Ruiz-Duenas F.J."/>
            <person name="Serrano A."/>
            <person name="Henrissat B."/>
            <person name="Drula E."/>
            <person name="Hughes K.W."/>
            <person name="Mata J.L."/>
            <person name="Ishikawa N.K."/>
            <person name="Vargas-Isla R."/>
            <person name="Ushijima S."/>
            <person name="Smith C.A."/>
            <person name="Donoghue J."/>
            <person name="Ahrendt S."/>
            <person name="Andreopoulos W."/>
            <person name="He G."/>
            <person name="LaButti K."/>
            <person name="Lipzen A."/>
            <person name="Ng V."/>
            <person name="Riley R."/>
            <person name="Sandor L."/>
            <person name="Barry K."/>
            <person name="Martinez A.T."/>
            <person name="Xiao Y."/>
            <person name="Gibbons J.G."/>
            <person name="Terashima K."/>
            <person name="Grigoriev I.V."/>
            <person name="Hibbett D."/>
        </authorList>
    </citation>
    <scope>NUCLEOTIDE SEQUENCE</scope>
    <source>
        <strain evidence="3">Sp2 HRB7682 ss15</strain>
    </source>
</reference>
<evidence type="ECO:0000313" key="3">
    <source>
        <dbReference type="EMBL" id="KAJ4475280.1"/>
    </source>
</evidence>
<reference evidence="3" key="1">
    <citation type="submission" date="2022-08" db="EMBL/GenBank/DDBJ databases">
        <authorList>
            <consortium name="DOE Joint Genome Institute"/>
            <person name="Min B."/>
            <person name="Riley R."/>
            <person name="Sierra-Patev S."/>
            <person name="Naranjo-Ortiz M."/>
            <person name="Looney B."/>
            <person name="Konkel Z."/>
            <person name="Slot J.C."/>
            <person name="Sakamoto Y."/>
            <person name="Steenwyk J.L."/>
            <person name="Rokas A."/>
            <person name="Carro J."/>
            <person name="Camarero S."/>
            <person name="Ferreira P."/>
            <person name="Molpeceres G."/>
            <person name="Ruiz-Duenas F.J."/>
            <person name="Serrano A."/>
            <person name="Henrissat B."/>
            <person name="Drula E."/>
            <person name="Hughes K.W."/>
            <person name="Mata J.L."/>
            <person name="Ishikawa N.K."/>
            <person name="Vargas-Isla R."/>
            <person name="Ushijima S."/>
            <person name="Smith C.A."/>
            <person name="Ahrendt S."/>
            <person name="Andreopoulos W."/>
            <person name="He G."/>
            <person name="Labutti K."/>
            <person name="Lipzen A."/>
            <person name="Ng V."/>
            <person name="Sandor L."/>
            <person name="Barry K."/>
            <person name="Martinez A.T."/>
            <person name="Xiao Y."/>
            <person name="Gibbons J.G."/>
            <person name="Terashima K."/>
            <person name="Hibbett D.S."/>
            <person name="Grigoriev I.V."/>
        </authorList>
    </citation>
    <scope>NUCLEOTIDE SEQUENCE</scope>
    <source>
        <strain evidence="3">Sp2 HRB7682 ss15</strain>
    </source>
</reference>
<dbReference type="AlphaFoldDB" id="A0A9W9A781"/>
<protein>
    <submittedName>
        <fullName evidence="3">Uncharacterized protein</fullName>
    </submittedName>
</protein>
<evidence type="ECO:0000313" key="4">
    <source>
        <dbReference type="Proteomes" id="UP001150238"/>
    </source>
</evidence>
<name>A0A9W9A781_9AGAR</name>
<sequence>MLTLSPLRLLAMLLLLIPFILVVTAAPLTDVDMAVQVEKRGQPLKIKRSTIGITHTHCADPLIFVSTQRAYSPQAKPNSDVFTGVAMRLQAKNTFAIIDLTMPQKNSLYKHIEENITGSSKWDYILRVMQYLEQDLASFQFTSGGKEKWDEMQNECGGMEKPMEQPMEKPMEKPVEKPKTSGVPSGFENILVGGKAGRV</sequence>
<keyword evidence="2" id="KW-0732">Signal</keyword>
<evidence type="ECO:0000256" key="1">
    <source>
        <dbReference type="SAM" id="MobiDB-lite"/>
    </source>
</evidence>
<feature type="signal peptide" evidence="2">
    <location>
        <begin position="1"/>
        <end position="25"/>
    </location>
</feature>
<proteinExistence type="predicted"/>
<feature type="region of interest" description="Disordered" evidence="1">
    <location>
        <begin position="159"/>
        <end position="199"/>
    </location>
</feature>
<gene>
    <name evidence="3" type="ORF">C8J55DRAFT_517752</name>
</gene>
<dbReference type="EMBL" id="JANVFS010000022">
    <property type="protein sequence ID" value="KAJ4475280.1"/>
    <property type="molecule type" value="Genomic_DNA"/>
</dbReference>
<comment type="caution">
    <text evidence="3">The sequence shown here is derived from an EMBL/GenBank/DDBJ whole genome shotgun (WGS) entry which is preliminary data.</text>
</comment>
<dbReference type="Proteomes" id="UP001150238">
    <property type="component" value="Unassembled WGS sequence"/>
</dbReference>
<organism evidence="3 4">
    <name type="scientific">Lentinula lateritia</name>
    <dbReference type="NCBI Taxonomy" id="40482"/>
    <lineage>
        <taxon>Eukaryota</taxon>
        <taxon>Fungi</taxon>
        <taxon>Dikarya</taxon>
        <taxon>Basidiomycota</taxon>
        <taxon>Agaricomycotina</taxon>
        <taxon>Agaricomycetes</taxon>
        <taxon>Agaricomycetidae</taxon>
        <taxon>Agaricales</taxon>
        <taxon>Marasmiineae</taxon>
        <taxon>Omphalotaceae</taxon>
        <taxon>Lentinula</taxon>
    </lineage>
</organism>
<evidence type="ECO:0000256" key="2">
    <source>
        <dbReference type="SAM" id="SignalP"/>
    </source>
</evidence>